<name>A0A397Q490_9HYPH</name>
<dbReference type="InterPro" id="IPR036388">
    <property type="entry name" value="WH-like_DNA-bd_sf"/>
</dbReference>
<dbReference type="InterPro" id="IPR011711">
    <property type="entry name" value="GntR_C"/>
</dbReference>
<organism evidence="5 6">
    <name type="scientific">Dichotomicrobium thermohalophilum</name>
    <dbReference type="NCBI Taxonomy" id="933063"/>
    <lineage>
        <taxon>Bacteria</taxon>
        <taxon>Pseudomonadati</taxon>
        <taxon>Pseudomonadota</taxon>
        <taxon>Alphaproteobacteria</taxon>
        <taxon>Hyphomicrobiales</taxon>
        <taxon>Hyphomicrobiaceae</taxon>
        <taxon>Dichotomicrobium</taxon>
    </lineage>
</organism>
<dbReference type="Proteomes" id="UP000266273">
    <property type="component" value="Unassembled WGS sequence"/>
</dbReference>
<feature type="domain" description="HTH gntR-type" evidence="4">
    <location>
        <begin position="13"/>
        <end position="80"/>
    </location>
</feature>
<dbReference type="Gene3D" id="1.10.10.10">
    <property type="entry name" value="Winged helix-like DNA-binding domain superfamily/Winged helix DNA-binding domain"/>
    <property type="match status" value="1"/>
</dbReference>
<dbReference type="AlphaFoldDB" id="A0A397Q490"/>
<gene>
    <name evidence="5" type="ORF">BXY53_0288</name>
</gene>
<dbReference type="SUPFAM" id="SSF48008">
    <property type="entry name" value="GntR ligand-binding domain-like"/>
    <property type="match status" value="1"/>
</dbReference>
<evidence type="ECO:0000256" key="2">
    <source>
        <dbReference type="ARBA" id="ARBA00023125"/>
    </source>
</evidence>
<evidence type="ECO:0000256" key="1">
    <source>
        <dbReference type="ARBA" id="ARBA00023015"/>
    </source>
</evidence>
<proteinExistence type="predicted"/>
<dbReference type="GO" id="GO:0003700">
    <property type="term" value="F:DNA-binding transcription factor activity"/>
    <property type="evidence" value="ECO:0007669"/>
    <property type="project" value="InterPro"/>
</dbReference>
<evidence type="ECO:0000259" key="4">
    <source>
        <dbReference type="PROSITE" id="PS50949"/>
    </source>
</evidence>
<dbReference type="SMART" id="SM00345">
    <property type="entry name" value="HTH_GNTR"/>
    <property type="match status" value="1"/>
</dbReference>
<protein>
    <submittedName>
        <fullName evidence="5">GntR family transcriptional regulator</fullName>
    </submittedName>
</protein>
<keyword evidence="3" id="KW-0804">Transcription</keyword>
<comment type="caution">
    <text evidence="5">The sequence shown here is derived from an EMBL/GenBank/DDBJ whole genome shotgun (WGS) entry which is preliminary data.</text>
</comment>
<dbReference type="Pfam" id="PF07729">
    <property type="entry name" value="FCD"/>
    <property type="match status" value="1"/>
</dbReference>
<dbReference type="InterPro" id="IPR036390">
    <property type="entry name" value="WH_DNA-bd_sf"/>
</dbReference>
<dbReference type="PRINTS" id="PR00035">
    <property type="entry name" value="HTHGNTR"/>
</dbReference>
<reference evidence="5 6" key="1">
    <citation type="submission" date="2018-08" db="EMBL/GenBank/DDBJ databases">
        <title>Genomic Encyclopedia of Archaeal and Bacterial Type Strains, Phase II (KMG-II): from individual species to whole genera.</title>
        <authorList>
            <person name="Goeker M."/>
        </authorList>
    </citation>
    <scope>NUCLEOTIDE SEQUENCE [LARGE SCALE GENOMIC DNA]</scope>
    <source>
        <strain evidence="5 6">DSM 5002</strain>
    </source>
</reference>
<dbReference type="SUPFAM" id="SSF46785">
    <property type="entry name" value="Winged helix' DNA-binding domain"/>
    <property type="match status" value="1"/>
</dbReference>
<dbReference type="CDD" id="cd07377">
    <property type="entry name" value="WHTH_GntR"/>
    <property type="match status" value="1"/>
</dbReference>
<dbReference type="GO" id="GO:0003677">
    <property type="term" value="F:DNA binding"/>
    <property type="evidence" value="ECO:0007669"/>
    <property type="project" value="UniProtKB-KW"/>
</dbReference>
<dbReference type="InterPro" id="IPR008920">
    <property type="entry name" value="TF_FadR/GntR_C"/>
</dbReference>
<dbReference type="RefSeq" id="WP_119060163.1">
    <property type="nucleotide sequence ID" value="NZ_QXDF01000001.1"/>
</dbReference>
<accession>A0A397Q490</accession>
<sequence>MATLEGPTPIQRRSLHAELADRVREMIVQGELEPGAKIPERELCEAFNVSRTPLREALKVLASEGFVILTPNRGAAVSKLTRSDIEEAFPVIGALESLAGELACANATDEEIAHIAQLHDRMAAHHAAGERTPYFRLNEQIHDAIAAAARNPTLRQMQMSLASRVRRARYFANISRSRWDQAMAEHEEINDALKARDGQRLAAILKLHLEHKLEAVSAALEGLSE</sequence>
<dbReference type="Pfam" id="PF00392">
    <property type="entry name" value="GntR"/>
    <property type="match status" value="1"/>
</dbReference>
<evidence type="ECO:0000256" key="3">
    <source>
        <dbReference type="ARBA" id="ARBA00023163"/>
    </source>
</evidence>
<dbReference type="InterPro" id="IPR000524">
    <property type="entry name" value="Tscrpt_reg_HTH_GntR"/>
</dbReference>
<keyword evidence="6" id="KW-1185">Reference proteome</keyword>
<keyword evidence="2" id="KW-0238">DNA-binding</keyword>
<dbReference type="SMART" id="SM00895">
    <property type="entry name" value="FCD"/>
    <property type="match status" value="1"/>
</dbReference>
<dbReference type="EMBL" id="QXDF01000001">
    <property type="protein sequence ID" value="RIA55229.1"/>
    <property type="molecule type" value="Genomic_DNA"/>
</dbReference>
<evidence type="ECO:0000313" key="6">
    <source>
        <dbReference type="Proteomes" id="UP000266273"/>
    </source>
</evidence>
<dbReference type="Gene3D" id="1.20.120.530">
    <property type="entry name" value="GntR ligand-binding domain-like"/>
    <property type="match status" value="1"/>
</dbReference>
<dbReference type="PANTHER" id="PTHR43537">
    <property type="entry name" value="TRANSCRIPTIONAL REGULATOR, GNTR FAMILY"/>
    <property type="match status" value="1"/>
</dbReference>
<keyword evidence="1" id="KW-0805">Transcription regulation</keyword>
<evidence type="ECO:0000313" key="5">
    <source>
        <dbReference type="EMBL" id="RIA55229.1"/>
    </source>
</evidence>
<dbReference type="OrthoDB" id="8114900at2"/>
<dbReference type="PANTHER" id="PTHR43537:SF50">
    <property type="entry name" value="TRANSCRIPTIONAL REGULATORY PROTEIN"/>
    <property type="match status" value="1"/>
</dbReference>
<dbReference type="PROSITE" id="PS50949">
    <property type="entry name" value="HTH_GNTR"/>
    <property type="match status" value="1"/>
</dbReference>